<accession>A0A199W024</accession>
<feature type="region of interest" description="Disordered" evidence="13">
    <location>
        <begin position="1867"/>
        <end position="1889"/>
    </location>
</feature>
<keyword evidence="7 15" id="KW-0732">Signal</keyword>
<dbReference type="Pfam" id="PF08263">
    <property type="entry name" value="LRRNT_2"/>
    <property type="match status" value="2"/>
</dbReference>
<dbReference type="FunFam" id="3.80.10.10:FF:000383">
    <property type="entry name" value="Leucine-rich repeat receptor protein kinase EMS1"/>
    <property type="match status" value="1"/>
</dbReference>
<name>A0A199W024_ANACO</name>
<feature type="domain" description="Disease resistance R13L4/SHOC-2-like LRR" evidence="17">
    <location>
        <begin position="334"/>
        <end position="513"/>
    </location>
</feature>
<dbReference type="SMART" id="SM00369">
    <property type="entry name" value="LRR_TYP"/>
    <property type="match status" value="20"/>
</dbReference>
<evidence type="ECO:0000256" key="1">
    <source>
        <dbReference type="ARBA" id="ARBA00004251"/>
    </source>
</evidence>
<feature type="transmembrane region" description="Helical" evidence="14">
    <location>
        <begin position="938"/>
        <end position="962"/>
    </location>
</feature>
<keyword evidence="8" id="KW-0677">Repeat</keyword>
<dbReference type="FunFam" id="3.80.10.10:FF:000095">
    <property type="entry name" value="LRR receptor-like serine/threonine-protein kinase GSO1"/>
    <property type="match status" value="2"/>
</dbReference>
<dbReference type="Pfam" id="PF23598">
    <property type="entry name" value="LRR_14"/>
    <property type="match status" value="2"/>
</dbReference>
<dbReference type="InterPro" id="IPR001611">
    <property type="entry name" value="Leu-rich_rpt"/>
</dbReference>
<evidence type="ECO:0000259" key="16">
    <source>
        <dbReference type="Pfam" id="PF08263"/>
    </source>
</evidence>
<keyword evidence="10 14" id="KW-0472">Membrane</keyword>
<evidence type="ECO:0000256" key="6">
    <source>
        <dbReference type="ARBA" id="ARBA00022692"/>
    </source>
</evidence>
<dbReference type="InterPro" id="IPR032675">
    <property type="entry name" value="LRR_dom_sf"/>
</dbReference>
<evidence type="ECO:0000256" key="4">
    <source>
        <dbReference type="ARBA" id="ARBA00022614"/>
    </source>
</evidence>
<evidence type="ECO:0000313" key="18">
    <source>
        <dbReference type="EMBL" id="OAY82588.1"/>
    </source>
</evidence>
<feature type="domain" description="Disease resistance R13L4/SHOC-2-like LRR" evidence="17">
    <location>
        <begin position="1294"/>
        <end position="1475"/>
    </location>
</feature>
<keyword evidence="6 14" id="KW-0812">Transmembrane</keyword>
<dbReference type="FunFam" id="3.80.10.10:FF:000111">
    <property type="entry name" value="LRR receptor-like serine/threonine-protein kinase ERECTA"/>
    <property type="match status" value="2"/>
</dbReference>
<dbReference type="GO" id="GO:0051606">
    <property type="term" value="P:detection of stimulus"/>
    <property type="evidence" value="ECO:0007669"/>
    <property type="project" value="UniProtKB-ARBA"/>
</dbReference>
<dbReference type="Gene3D" id="3.80.10.10">
    <property type="entry name" value="Ribonuclease Inhibitor"/>
    <property type="match status" value="7"/>
</dbReference>
<dbReference type="SMART" id="SM00368">
    <property type="entry name" value="LRR_RI"/>
    <property type="match status" value="4"/>
</dbReference>
<dbReference type="Pfam" id="PF13855">
    <property type="entry name" value="LRR_8"/>
    <property type="match status" value="2"/>
</dbReference>
<dbReference type="GO" id="GO:0005886">
    <property type="term" value="C:plasma membrane"/>
    <property type="evidence" value="ECO:0007669"/>
    <property type="project" value="UniProtKB-SubCell"/>
</dbReference>
<dbReference type="InterPro" id="IPR055414">
    <property type="entry name" value="LRR_R13L4/SHOC2-like"/>
</dbReference>
<dbReference type="FunFam" id="3.80.10.10:FF:000470">
    <property type="entry name" value="LRR receptor-like serine/threonine-protein kinase RPK2"/>
    <property type="match status" value="1"/>
</dbReference>
<sequence length="1965" mass="218387">MDYYKATIRALLLFLSFTYAMAFKSSNISCPDAEREALVRFVGDFDKSAAGFSSWEGTDCCKWEGVECDGRTGHVVRLDIQKRRIAGSKINPSLLHLKQLRHLDLGSNDFASLSIPPWIGSFKKLNYLSLSFSYFCGVVPAQLGNLSRLQTLDLSGNNLTLSNADWLSQLTSLLHIDISYSSIENTSNCLQALNMLPLVQDIRLAYCKLDNLPQSLPYVNFTSLSLLDLSGALVWDFSNNSEVNSSLPEWLFRITSLQYLYLSYSKFTELIPSGIGNLTSLKVLELEFVDLDAGIPSSLSNLCELRTLYLTDSKINTQLDTFGELFSGCLQNSLRDLDLDFTSLSGNIPDWIGNLNNLSTLDLSGNSLSGSIPTFLCKLSTLQLLYFYHNNLNGNVPECLGSLSELKSLDLSFNALIGVISEYHFSNLTKLEIIDLTSNSLVLNLSHNWVPPFQLSDLVFRGCKLGPQFPSWLQTQKSLAYLDLSFTGISDSVPNWFWNSMTNLSTVNLANNELHGVIPNLIKFSDDTDLFIDLSSNFFEGPVPHFPSNTAQLYLSNNSFMGSIPDDIFQLMPNLSVLSLSMNKISGRIPVSICDSQLITRSISNNNLSGVLPNCQNNTQLEVLDLSNNNLSGGIPKWLCELPRFQSLHLRNSNLSGELPLSLRACKSLDTLDLGGNVFTGRIPIWLAELSSLKILSLKSNKLVGRIPTELSNLAGLLILDLANNNLSGPIPISFGNFMSMRTPLINIGSILNFSVYNYDENMILDIKRREDQYGSNLLSQMTILDLSRNSLSGHIPDELTNLLGLLVFDLSSNDLTGQVPSKIGDMMQLESLNLSRNKLSGAIPSSLSNLSFLDFLDLSYNNFSGRIPTGKQMDTFPDPNIYVGNQYLCGFPLNVSCTGNEGEAEGPTIGQVSHTPTVNGHAGSDFSANTDKNQKEILLLCLITIAGFAVGFWTITGVLLIDKRFRIWWFRYVDSLYDTLYVTSRVWFARLKKKEALLWFAGDFNLTAVDFSSWEGKNCCKWEGIECDDRTGHVVHLDLQWRGIVGNRIDPSLLRLKQLSYLDLSNNYFGSISIPLWIGSFKKLNYLNLSHSNFYGMVPDQLGNLSRLQILDLSDNLLTLSNANWLSRLTSLLHIDMCSFMIDDASNWLQALNMLPLVQDIRLQFCSFGNFPQSLPHVNFTSLSLLDLSYASFDDYSNNSKVNSSLPDWLFRITSLQYLYLTESGFTELIPSSIGNLASLKVLQLEYVILDAGIPSSLSNLCELRTLDLSYSTINSQLDAFEASFSGCLKNSLQELYLSLTSLSGNMPDWIGGLNNLNILDLSFNSLSGSIPTSFCKLSTLQVLYLYNNKLNGTVPECLGNLSEVKSLDLSSNSLVGVISEYHFSNLTELDYMDLNSNSLVLNLSYNWVPPFQLDYLDFGGCKLDPQFPSWLQTQKSLAHLDLSSTGISDSVPNWFWNSMTNLSTIYLANNELHGEIPNLIKFRADTDLFIDLSSNFFEGPVPRFPSNTAQLDLSSNSFMGPIPDDIFQLMPNLSALLLSRNRINGRIPMSICSSQLITRSISNNNLSGELPNCQNNTQLEVLDLSNNNLSGGIPEWLCESPQFQSLHLRGNSLSGELPSSLKTCKSLDTLDLGGNMFTGRIPIWLGELSSLKILSLKSNKFVGRIPTELSNLTALQILDLSNNNLSGPIPVSFGNFMSMRTPLTNIGFILNNSVYNYEENMILDIKGREDRYGNNLLSQITILDLSRNSLSGRIPDEITNLLGLLILDLSSNDLMGQVPSNIGNMMQLESLNLSRNKLSGAIPSSLSNLTFLDFLDLSYNNFSGRIPTGRQMDTFPDPNIYVGNQYLCGFPLSVRCTSNAGQAEGPTIGQLSRTPPTVNGRAGSDVSKKADENRREILLLCLITIAGFAVGFWTIIGVLLVRKTCRVWWFQYVDSLYDSLYVTSRVYYARLKKRMSKTNTIDG</sequence>
<keyword evidence="18" id="KW-0418">Kinase</keyword>
<evidence type="ECO:0000256" key="15">
    <source>
        <dbReference type="SAM" id="SignalP"/>
    </source>
</evidence>
<protein>
    <submittedName>
        <fullName evidence="18">LRR receptor-like serine/threonine-protein kinase GSO1</fullName>
    </submittedName>
</protein>
<keyword evidence="4" id="KW-0433">Leucine-rich repeat</keyword>
<evidence type="ECO:0000256" key="7">
    <source>
        <dbReference type="ARBA" id="ARBA00022729"/>
    </source>
</evidence>
<comment type="subcellular location">
    <subcellularLocation>
        <location evidence="1">Cell membrane</location>
        <topology evidence="1">Single-pass type I membrane protein</topology>
    </subcellularLocation>
</comment>
<dbReference type="Proteomes" id="UP000092600">
    <property type="component" value="Unassembled WGS sequence"/>
</dbReference>
<evidence type="ECO:0000256" key="2">
    <source>
        <dbReference type="ARBA" id="ARBA00009592"/>
    </source>
</evidence>
<reference evidence="18 19" key="1">
    <citation type="journal article" date="2016" name="DNA Res.">
        <title>The draft genome of MD-2 pineapple using hybrid error correction of long reads.</title>
        <authorList>
            <person name="Redwan R.M."/>
            <person name="Saidin A."/>
            <person name="Kumar S.V."/>
        </authorList>
    </citation>
    <scope>NUCLEOTIDE SEQUENCE [LARGE SCALE GENOMIC DNA]</scope>
    <source>
        <strain evidence="19">cv. MD2</strain>
        <tissue evidence="18">Leaf</tissue>
    </source>
</reference>
<feature type="transmembrane region" description="Helical" evidence="14">
    <location>
        <begin position="1899"/>
        <end position="1923"/>
    </location>
</feature>
<evidence type="ECO:0000256" key="13">
    <source>
        <dbReference type="SAM" id="MobiDB-lite"/>
    </source>
</evidence>
<organism evidence="18 19">
    <name type="scientific">Ananas comosus</name>
    <name type="common">Pineapple</name>
    <name type="synonym">Ananas ananas</name>
    <dbReference type="NCBI Taxonomy" id="4615"/>
    <lineage>
        <taxon>Eukaryota</taxon>
        <taxon>Viridiplantae</taxon>
        <taxon>Streptophyta</taxon>
        <taxon>Embryophyta</taxon>
        <taxon>Tracheophyta</taxon>
        <taxon>Spermatophyta</taxon>
        <taxon>Magnoliopsida</taxon>
        <taxon>Liliopsida</taxon>
        <taxon>Poales</taxon>
        <taxon>Bromeliaceae</taxon>
        <taxon>Bromelioideae</taxon>
        <taxon>Ananas</taxon>
    </lineage>
</organism>
<keyword evidence="11 18" id="KW-0675">Receptor</keyword>
<evidence type="ECO:0000313" key="19">
    <source>
        <dbReference type="Proteomes" id="UP000092600"/>
    </source>
</evidence>
<dbReference type="STRING" id="4615.A0A199W024"/>
<keyword evidence="12" id="KW-0325">Glycoprotein</keyword>
<keyword evidence="18" id="KW-0808">Transferase</keyword>
<evidence type="ECO:0000256" key="3">
    <source>
        <dbReference type="ARBA" id="ARBA00022475"/>
    </source>
</evidence>
<evidence type="ECO:0000256" key="5">
    <source>
        <dbReference type="ARBA" id="ARBA00022626"/>
    </source>
</evidence>
<dbReference type="InterPro" id="IPR046956">
    <property type="entry name" value="RLP23-like"/>
</dbReference>
<evidence type="ECO:0000259" key="17">
    <source>
        <dbReference type="Pfam" id="PF23598"/>
    </source>
</evidence>
<evidence type="ECO:0000256" key="10">
    <source>
        <dbReference type="ARBA" id="ARBA00023136"/>
    </source>
</evidence>
<dbReference type="EMBL" id="LSRQ01000466">
    <property type="protein sequence ID" value="OAY82588.1"/>
    <property type="molecule type" value="Genomic_DNA"/>
</dbReference>
<evidence type="ECO:0000256" key="14">
    <source>
        <dbReference type="SAM" id="Phobius"/>
    </source>
</evidence>
<dbReference type="SMART" id="SM00365">
    <property type="entry name" value="LRR_SD22"/>
    <property type="match status" value="16"/>
</dbReference>
<feature type="domain" description="Leucine-rich repeat-containing N-terminal plant-type" evidence="16">
    <location>
        <begin position="32"/>
        <end position="69"/>
    </location>
</feature>
<comment type="similarity">
    <text evidence="2">Belongs to the RLP family.</text>
</comment>
<feature type="signal peptide" evidence="15">
    <location>
        <begin position="1"/>
        <end position="22"/>
    </location>
</feature>
<dbReference type="PROSITE" id="PS51450">
    <property type="entry name" value="LRR"/>
    <property type="match status" value="1"/>
</dbReference>
<dbReference type="Pfam" id="PF00560">
    <property type="entry name" value="LRR_1"/>
    <property type="match status" value="12"/>
</dbReference>
<evidence type="ECO:0000256" key="8">
    <source>
        <dbReference type="ARBA" id="ARBA00022737"/>
    </source>
</evidence>
<feature type="chain" id="PRO_5008286223" evidence="15">
    <location>
        <begin position="23"/>
        <end position="1965"/>
    </location>
</feature>
<proteinExistence type="inferred from homology"/>
<dbReference type="InterPro" id="IPR003591">
    <property type="entry name" value="Leu-rich_rpt_typical-subtyp"/>
</dbReference>
<dbReference type="GO" id="GO:0009742">
    <property type="term" value="P:brassinosteroid mediated signaling pathway"/>
    <property type="evidence" value="ECO:0007669"/>
    <property type="project" value="UniProtKB-KW"/>
</dbReference>
<evidence type="ECO:0000256" key="9">
    <source>
        <dbReference type="ARBA" id="ARBA00022989"/>
    </source>
</evidence>
<keyword evidence="3" id="KW-1003">Cell membrane</keyword>
<evidence type="ECO:0000256" key="11">
    <source>
        <dbReference type="ARBA" id="ARBA00023170"/>
    </source>
</evidence>
<gene>
    <name evidence="18" type="ORF">ACMD2_11516</name>
</gene>
<dbReference type="SUPFAM" id="SSF52058">
    <property type="entry name" value="L domain-like"/>
    <property type="match status" value="3"/>
</dbReference>
<keyword evidence="9 14" id="KW-1133">Transmembrane helix</keyword>
<feature type="domain" description="Leucine-rich repeat-containing N-terminal plant-type" evidence="16">
    <location>
        <begin position="995"/>
        <end position="1029"/>
    </location>
</feature>
<dbReference type="InterPro" id="IPR013210">
    <property type="entry name" value="LRR_N_plant-typ"/>
</dbReference>
<dbReference type="FunFam" id="3.80.10.10:FF:001347">
    <property type="entry name" value="LRR receptor-like serine/threonine-protein kinase GSO2"/>
    <property type="match status" value="2"/>
</dbReference>
<dbReference type="GO" id="GO:0016301">
    <property type="term" value="F:kinase activity"/>
    <property type="evidence" value="ECO:0007669"/>
    <property type="project" value="UniProtKB-KW"/>
</dbReference>
<dbReference type="SUPFAM" id="SSF52047">
    <property type="entry name" value="RNI-like"/>
    <property type="match status" value="3"/>
</dbReference>
<dbReference type="PANTHER" id="PTHR48063">
    <property type="entry name" value="LRR RECEPTOR-LIKE KINASE"/>
    <property type="match status" value="1"/>
</dbReference>
<comment type="caution">
    <text evidence="18">The sequence shown here is derived from an EMBL/GenBank/DDBJ whole genome shotgun (WGS) entry which is preliminary data.</text>
</comment>
<dbReference type="PRINTS" id="PR00019">
    <property type="entry name" value="LEURICHRPT"/>
</dbReference>
<evidence type="ECO:0000256" key="12">
    <source>
        <dbReference type="ARBA" id="ARBA00023180"/>
    </source>
</evidence>
<keyword evidence="5" id="KW-1070">Brassinosteroid signaling pathway</keyword>
<dbReference type="PANTHER" id="PTHR48063:SF112">
    <property type="entry name" value="RECEPTOR LIKE PROTEIN 30-LIKE"/>
    <property type="match status" value="1"/>
</dbReference>